<dbReference type="PANTHER" id="PTHR22911">
    <property type="entry name" value="ACYL-MALONYL CONDENSING ENZYME-RELATED"/>
    <property type="match status" value="1"/>
</dbReference>
<accession>A0A369WSJ1</accession>
<evidence type="ECO:0000259" key="6">
    <source>
        <dbReference type="Pfam" id="PF00892"/>
    </source>
</evidence>
<dbReference type="Proteomes" id="UP000253769">
    <property type="component" value="Unassembled WGS sequence"/>
</dbReference>
<feature type="transmembrane region" description="Helical" evidence="5">
    <location>
        <begin position="28"/>
        <end position="48"/>
    </location>
</feature>
<dbReference type="AlphaFoldDB" id="A0A369WSJ1"/>
<organism evidence="7 8">
    <name type="scientific">Motiliproteus coralliicola</name>
    <dbReference type="NCBI Taxonomy" id="2283196"/>
    <lineage>
        <taxon>Bacteria</taxon>
        <taxon>Pseudomonadati</taxon>
        <taxon>Pseudomonadota</taxon>
        <taxon>Gammaproteobacteria</taxon>
        <taxon>Oceanospirillales</taxon>
        <taxon>Oceanospirillaceae</taxon>
        <taxon>Motiliproteus</taxon>
    </lineage>
</organism>
<dbReference type="OrthoDB" id="148351at2"/>
<evidence type="ECO:0000313" key="7">
    <source>
        <dbReference type="EMBL" id="RDE25070.1"/>
    </source>
</evidence>
<dbReference type="SUPFAM" id="SSF103481">
    <property type="entry name" value="Multidrug resistance efflux transporter EmrE"/>
    <property type="match status" value="2"/>
</dbReference>
<evidence type="ECO:0000256" key="4">
    <source>
        <dbReference type="ARBA" id="ARBA00023136"/>
    </source>
</evidence>
<protein>
    <submittedName>
        <fullName evidence="7">DMT family transporter</fullName>
    </submittedName>
</protein>
<dbReference type="EMBL" id="QQOH01000001">
    <property type="protein sequence ID" value="RDE25070.1"/>
    <property type="molecule type" value="Genomic_DNA"/>
</dbReference>
<keyword evidence="2 5" id="KW-0812">Transmembrane</keyword>
<feature type="domain" description="EamA" evidence="6">
    <location>
        <begin position="26"/>
        <end position="157"/>
    </location>
</feature>
<comment type="subcellular location">
    <subcellularLocation>
        <location evidence="1">Membrane</location>
        <topology evidence="1">Multi-pass membrane protein</topology>
    </subcellularLocation>
</comment>
<feature type="domain" description="EamA" evidence="6">
    <location>
        <begin position="168"/>
        <end position="295"/>
    </location>
</feature>
<keyword evidence="3 5" id="KW-1133">Transmembrane helix</keyword>
<feature type="transmembrane region" description="Helical" evidence="5">
    <location>
        <begin position="254"/>
        <end position="274"/>
    </location>
</feature>
<keyword evidence="4 5" id="KW-0472">Membrane</keyword>
<dbReference type="InterPro" id="IPR000620">
    <property type="entry name" value="EamA_dom"/>
</dbReference>
<proteinExistence type="predicted"/>
<evidence type="ECO:0000313" key="8">
    <source>
        <dbReference type="Proteomes" id="UP000253769"/>
    </source>
</evidence>
<feature type="transmembrane region" description="Helical" evidence="5">
    <location>
        <begin position="167"/>
        <end position="190"/>
    </location>
</feature>
<evidence type="ECO:0000256" key="2">
    <source>
        <dbReference type="ARBA" id="ARBA00022692"/>
    </source>
</evidence>
<keyword evidence="8" id="KW-1185">Reference proteome</keyword>
<dbReference type="PANTHER" id="PTHR22911:SF6">
    <property type="entry name" value="SOLUTE CARRIER FAMILY 35 MEMBER G1"/>
    <property type="match status" value="1"/>
</dbReference>
<feature type="transmembrane region" description="Helical" evidence="5">
    <location>
        <begin position="197"/>
        <end position="220"/>
    </location>
</feature>
<reference evidence="7 8" key="1">
    <citation type="submission" date="2018-07" db="EMBL/GenBank/DDBJ databases">
        <title>Motiliproteus coralliicola sp. nov., a bacterium isolated from Coral.</title>
        <authorList>
            <person name="Wang G."/>
        </authorList>
    </citation>
    <scope>NUCLEOTIDE SEQUENCE [LARGE SCALE GENOMIC DNA]</scope>
    <source>
        <strain evidence="7 8">C34</strain>
    </source>
</reference>
<dbReference type="GO" id="GO:0016020">
    <property type="term" value="C:membrane"/>
    <property type="evidence" value="ECO:0007669"/>
    <property type="project" value="UniProtKB-SubCell"/>
</dbReference>
<dbReference type="Pfam" id="PF00892">
    <property type="entry name" value="EamA"/>
    <property type="match status" value="2"/>
</dbReference>
<feature type="transmembrane region" description="Helical" evidence="5">
    <location>
        <begin position="89"/>
        <end position="110"/>
    </location>
</feature>
<sequence>MQQQAILVVLSGFKSRFEGRVSQSMQGILLALISTALFVVVGVMVRILSERIDLFQILLFRQLVFITLLTPAILRSFDTLKRTSMARFHLLRITGAFLALYLGFVTVSNIPLADATALGFTQVLFVAVISRLFLAESVGTIRMLTLLIGFVGVLLVVQPGFDSPSLIYMMTGLTAALGAAVAVVCVRWLAKTEPRTVLLSYQALFVGLITLVPSWCAWQWPTKNELLLLISVGVISSLAQWIGVTAYQKAEANIVANVEYVKILYSLILGYLLFAELPNVLSVFGVVVLLLSALVPWVWQVVCSFRSSRPKAVFD</sequence>
<evidence type="ECO:0000256" key="3">
    <source>
        <dbReference type="ARBA" id="ARBA00022989"/>
    </source>
</evidence>
<comment type="caution">
    <text evidence="7">The sequence shown here is derived from an EMBL/GenBank/DDBJ whole genome shotgun (WGS) entry which is preliminary data.</text>
</comment>
<dbReference type="RefSeq" id="WP_114694666.1">
    <property type="nucleotide sequence ID" value="NZ_QQOH01000001.1"/>
</dbReference>
<dbReference type="InterPro" id="IPR037185">
    <property type="entry name" value="EmrE-like"/>
</dbReference>
<feature type="transmembrane region" description="Helical" evidence="5">
    <location>
        <begin position="226"/>
        <end position="247"/>
    </location>
</feature>
<evidence type="ECO:0000256" key="1">
    <source>
        <dbReference type="ARBA" id="ARBA00004141"/>
    </source>
</evidence>
<feature type="transmembrane region" description="Helical" evidence="5">
    <location>
        <begin position="116"/>
        <end position="134"/>
    </location>
</feature>
<gene>
    <name evidence="7" type="ORF">DV711_05780</name>
</gene>
<evidence type="ECO:0000256" key="5">
    <source>
        <dbReference type="SAM" id="Phobius"/>
    </source>
</evidence>
<feature type="transmembrane region" description="Helical" evidence="5">
    <location>
        <begin position="141"/>
        <end position="161"/>
    </location>
</feature>
<feature type="transmembrane region" description="Helical" evidence="5">
    <location>
        <begin position="54"/>
        <end position="77"/>
    </location>
</feature>
<name>A0A369WSJ1_9GAMM</name>
<feature type="transmembrane region" description="Helical" evidence="5">
    <location>
        <begin position="280"/>
        <end position="299"/>
    </location>
</feature>